<dbReference type="RefSeq" id="WP_311702650.1">
    <property type="nucleotide sequence ID" value="NZ_JAVREL010000001.1"/>
</dbReference>
<proteinExistence type="predicted"/>
<keyword evidence="2" id="KW-1185">Reference proteome</keyword>
<name>A0ABU2MIU8_9ACTN</name>
<sequence>MTEWVPRFDYPSDDGWLFMDVHLPDAAERIGQQIADRGGRRNKRFGKAVIEQLKAEWIGALELQIEPIVVYAPRVPRELPPECPASIRVERFEPDYERSIEGSWEG</sequence>
<protein>
    <submittedName>
        <fullName evidence="1">Uncharacterized protein</fullName>
    </submittedName>
</protein>
<reference evidence="2" key="1">
    <citation type="submission" date="2023-07" db="EMBL/GenBank/DDBJ databases">
        <title>30 novel species of actinomycetes from the DSMZ collection.</title>
        <authorList>
            <person name="Nouioui I."/>
        </authorList>
    </citation>
    <scope>NUCLEOTIDE SEQUENCE [LARGE SCALE GENOMIC DNA]</scope>
    <source>
        <strain evidence="2">DSM 44938</strain>
    </source>
</reference>
<accession>A0ABU2MIU8</accession>
<comment type="caution">
    <text evidence="1">The sequence shown here is derived from an EMBL/GenBank/DDBJ whole genome shotgun (WGS) entry which is preliminary data.</text>
</comment>
<gene>
    <name evidence="1" type="ORF">RM590_02520</name>
</gene>
<dbReference type="Proteomes" id="UP001183246">
    <property type="component" value="Unassembled WGS sequence"/>
</dbReference>
<organism evidence="1 2">
    <name type="scientific">Streptomyces litchfieldiae</name>
    <dbReference type="NCBI Taxonomy" id="3075543"/>
    <lineage>
        <taxon>Bacteria</taxon>
        <taxon>Bacillati</taxon>
        <taxon>Actinomycetota</taxon>
        <taxon>Actinomycetes</taxon>
        <taxon>Kitasatosporales</taxon>
        <taxon>Streptomycetaceae</taxon>
        <taxon>Streptomyces</taxon>
    </lineage>
</organism>
<evidence type="ECO:0000313" key="1">
    <source>
        <dbReference type="EMBL" id="MDT0341522.1"/>
    </source>
</evidence>
<evidence type="ECO:0000313" key="2">
    <source>
        <dbReference type="Proteomes" id="UP001183246"/>
    </source>
</evidence>
<dbReference type="EMBL" id="JAVREL010000001">
    <property type="protein sequence ID" value="MDT0341522.1"/>
    <property type="molecule type" value="Genomic_DNA"/>
</dbReference>